<evidence type="ECO:0000313" key="2">
    <source>
        <dbReference type="EMBL" id="CAE8714476.1"/>
    </source>
</evidence>
<name>A0A813KS24_POLGL</name>
<dbReference type="AlphaFoldDB" id="A0A813KS24"/>
<dbReference type="InterPro" id="IPR032675">
    <property type="entry name" value="LRR_dom_sf"/>
</dbReference>
<gene>
    <name evidence="2" type="ORF">PGLA2088_LOCUS38011</name>
</gene>
<keyword evidence="1" id="KW-0812">Transmembrane</keyword>
<keyword evidence="1" id="KW-0472">Membrane</keyword>
<dbReference type="Gene3D" id="3.80.10.10">
    <property type="entry name" value="Ribonuclease Inhibitor"/>
    <property type="match status" value="1"/>
</dbReference>
<organism evidence="2 3">
    <name type="scientific">Polarella glacialis</name>
    <name type="common">Dinoflagellate</name>
    <dbReference type="NCBI Taxonomy" id="89957"/>
    <lineage>
        <taxon>Eukaryota</taxon>
        <taxon>Sar</taxon>
        <taxon>Alveolata</taxon>
        <taxon>Dinophyceae</taxon>
        <taxon>Suessiales</taxon>
        <taxon>Suessiaceae</taxon>
        <taxon>Polarella</taxon>
    </lineage>
</organism>
<evidence type="ECO:0000256" key="1">
    <source>
        <dbReference type="SAM" id="Phobius"/>
    </source>
</evidence>
<sequence length="180" mass="19322">MACTRAPLDLGMFAAVVFVVLLCGATGLPSLEVLTGPIPGELAQLKNIQSLWLDENQLTGAIRGELGQSKSLEKLWLHLVASRQPRCHRCAPSRLFDVLRAVEVVAHLVRSAVALPIDGICHGCHCALQPDRFKRTMWATAAALFILDLTFIGSIKLLPVVVTVVVVAVVVVTVVVIKSA</sequence>
<keyword evidence="1" id="KW-1133">Transmembrane helix</keyword>
<dbReference type="SUPFAM" id="SSF52058">
    <property type="entry name" value="L domain-like"/>
    <property type="match status" value="1"/>
</dbReference>
<evidence type="ECO:0000313" key="3">
    <source>
        <dbReference type="Proteomes" id="UP000626109"/>
    </source>
</evidence>
<feature type="transmembrane region" description="Helical" evidence="1">
    <location>
        <begin position="160"/>
        <end position="177"/>
    </location>
</feature>
<feature type="transmembrane region" description="Helical" evidence="1">
    <location>
        <begin position="12"/>
        <end position="31"/>
    </location>
</feature>
<reference evidence="2" key="1">
    <citation type="submission" date="2021-02" db="EMBL/GenBank/DDBJ databases">
        <authorList>
            <person name="Dougan E. K."/>
            <person name="Rhodes N."/>
            <person name="Thang M."/>
            <person name="Chan C."/>
        </authorList>
    </citation>
    <scope>NUCLEOTIDE SEQUENCE</scope>
</reference>
<accession>A0A813KS24</accession>
<protein>
    <submittedName>
        <fullName evidence="2">Uncharacterized protein</fullName>
    </submittedName>
</protein>
<dbReference type="EMBL" id="CAJNNW010032649">
    <property type="protein sequence ID" value="CAE8714476.1"/>
    <property type="molecule type" value="Genomic_DNA"/>
</dbReference>
<proteinExistence type="predicted"/>
<comment type="caution">
    <text evidence="2">The sequence shown here is derived from an EMBL/GenBank/DDBJ whole genome shotgun (WGS) entry which is preliminary data.</text>
</comment>
<dbReference type="Proteomes" id="UP000626109">
    <property type="component" value="Unassembled WGS sequence"/>
</dbReference>